<protein>
    <submittedName>
        <fullName evidence="1">Uncharacterized protein</fullName>
    </submittedName>
</protein>
<evidence type="ECO:0000313" key="1">
    <source>
        <dbReference type="EMBL" id="KRO02126.1"/>
    </source>
</evidence>
<accession>A0ABR5Q0G3</accession>
<dbReference type="Proteomes" id="UP000051927">
    <property type="component" value="Unassembled WGS sequence"/>
</dbReference>
<proteinExistence type="predicted"/>
<keyword evidence="2" id="KW-1185">Reference proteome</keyword>
<comment type="caution">
    <text evidence="1">The sequence shown here is derived from an EMBL/GenBank/DDBJ whole genome shotgun (WGS) entry which is preliminary data.</text>
</comment>
<dbReference type="EMBL" id="JQCP01000002">
    <property type="protein sequence ID" value="KRO02126.1"/>
    <property type="molecule type" value="Genomic_DNA"/>
</dbReference>
<name>A0ABR5Q0G3_9ACTN</name>
<gene>
    <name evidence="1" type="ORF">IV60_GL000546</name>
</gene>
<evidence type="ECO:0000313" key="2">
    <source>
        <dbReference type="Proteomes" id="UP000051927"/>
    </source>
</evidence>
<organism evidence="1 2">
    <name type="scientific">Lancefieldella rimae</name>
    <dbReference type="NCBI Taxonomy" id="1383"/>
    <lineage>
        <taxon>Bacteria</taxon>
        <taxon>Bacillati</taxon>
        <taxon>Actinomycetota</taxon>
        <taxon>Coriobacteriia</taxon>
        <taxon>Coriobacteriales</taxon>
        <taxon>Atopobiaceae</taxon>
        <taxon>Lancefieldella</taxon>
    </lineage>
</organism>
<sequence length="126" mass="14462">MFKYALQSITTPHDRNFAFVLDCCTGVPIGLLNIQRRERIEVDIAEVVSSWGWLPFDLSISDFSRRLSIRMTFKRKSTFSENFTQLHRLKCCHLQASLKTSVADSLSLPVGIIFRENALHDMGRNV</sequence>
<reference evidence="1 2" key="1">
    <citation type="journal article" date="2015" name="Genome Announc.">
        <title>Expanding the biotechnology potential of lactobacilli through comparative genomics of 213 strains and associated genera.</title>
        <authorList>
            <person name="Sun Z."/>
            <person name="Harris H.M."/>
            <person name="McCann A."/>
            <person name="Guo C."/>
            <person name="Argimon S."/>
            <person name="Zhang W."/>
            <person name="Yang X."/>
            <person name="Jeffery I.B."/>
            <person name="Cooney J.C."/>
            <person name="Kagawa T.F."/>
            <person name="Liu W."/>
            <person name="Song Y."/>
            <person name="Salvetti E."/>
            <person name="Wrobel A."/>
            <person name="Rasinkangas P."/>
            <person name="Parkhill J."/>
            <person name="Rea M.C."/>
            <person name="O'Sullivan O."/>
            <person name="Ritari J."/>
            <person name="Douillard F.P."/>
            <person name="Paul Ross R."/>
            <person name="Yang R."/>
            <person name="Briner A.E."/>
            <person name="Felis G.E."/>
            <person name="de Vos W.M."/>
            <person name="Barrangou R."/>
            <person name="Klaenhammer T.R."/>
            <person name="Caufield P.W."/>
            <person name="Cui Y."/>
            <person name="Zhang H."/>
            <person name="O'Toole P.W."/>
        </authorList>
    </citation>
    <scope>NUCLEOTIDE SEQUENCE [LARGE SCALE GENOMIC DNA]</scope>
    <source>
        <strain evidence="1 2">DSM 7090</strain>
    </source>
</reference>